<evidence type="ECO:0000313" key="3">
    <source>
        <dbReference type="Proteomes" id="UP000286415"/>
    </source>
</evidence>
<dbReference type="AlphaFoldDB" id="A0A419QBE4"/>
<dbReference type="InParanoid" id="A0A419QBE4"/>
<sequence>MQQPNPKAAQLGRKCKYIIILTEHVAILDPTHNLKSQETAFVRPLTMNQPDMRDCEGHAAPQYSSMGRGGTQTTTPRVHTKGRDGFEQFTQKQLHLVLLFEDDNDVCMLHIDKVFVRYLKTGFRKMLVG</sequence>
<organism evidence="2 3">
    <name type="scientific">Clonorchis sinensis</name>
    <name type="common">Chinese liver fluke</name>
    <dbReference type="NCBI Taxonomy" id="79923"/>
    <lineage>
        <taxon>Eukaryota</taxon>
        <taxon>Metazoa</taxon>
        <taxon>Spiralia</taxon>
        <taxon>Lophotrochozoa</taxon>
        <taxon>Platyhelminthes</taxon>
        <taxon>Trematoda</taxon>
        <taxon>Digenea</taxon>
        <taxon>Opisthorchiida</taxon>
        <taxon>Opisthorchiata</taxon>
        <taxon>Opisthorchiidae</taxon>
        <taxon>Clonorchis</taxon>
    </lineage>
</organism>
<dbReference type="EMBL" id="NIRI02000042">
    <property type="protein sequence ID" value="KAG5448600.1"/>
    <property type="molecule type" value="Genomic_DNA"/>
</dbReference>
<proteinExistence type="predicted"/>
<evidence type="ECO:0000256" key="1">
    <source>
        <dbReference type="SAM" id="MobiDB-lite"/>
    </source>
</evidence>
<feature type="region of interest" description="Disordered" evidence="1">
    <location>
        <begin position="60"/>
        <end position="79"/>
    </location>
</feature>
<keyword evidence="3" id="KW-1185">Reference proteome</keyword>
<reference evidence="2 3" key="1">
    <citation type="journal article" date="2018" name="Biotechnol. Adv.">
        <title>Improved genomic resources and new bioinformatic workflow for the carcinogenic parasite Clonorchis sinensis: Biotechnological implications.</title>
        <authorList>
            <person name="Wang D."/>
            <person name="Korhonen P.K."/>
            <person name="Gasser R.B."/>
            <person name="Young N.D."/>
        </authorList>
    </citation>
    <scope>NUCLEOTIDE SEQUENCE [LARGE SCALE GENOMIC DNA]</scope>
    <source>
        <strain evidence="2">Cs-k2</strain>
    </source>
</reference>
<comment type="caution">
    <text evidence="2">The sequence shown here is derived from an EMBL/GenBank/DDBJ whole genome shotgun (WGS) entry which is preliminary data.</text>
</comment>
<evidence type="ECO:0000313" key="2">
    <source>
        <dbReference type="EMBL" id="KAG5448600.1"/>
    </source>
</evidence>
<gene>
    <name evidence="2" type="ORF">CSKR_104022</name>
</gene>
<dbReference type="Proteomes" id="UP000286415">
    <property type="component" value="Unassembled WGS sequence"/>
</dbReference>
<name>A0A419QBE4_CLOSI</name>
<reference evidence="2 3" key="2">
    <citation type="journal article" date="2021" name="Genomics">
        <title>High-quality reference genome for Clonorchis sinensis.</title>
        <authorList>
            <person name="Young N.D."/>
            <person name="Stroehlein A.J."/>
            <person name="Kinkar L."/>
            <person name="Wang T."/>
            <person name="Sohn W.M."/>
            <person name="Chang B.C.H."/>
            <person name="Kaur P."/>
            <person name="Weisz D."/>
            <person name="Dudchenko O."/>
            <person name="Aiden E.L."/>
            <person name="Korhonen P.K."/>
            <person name="Gasser R.B."/>
        </authorList>
    </citation>
    <scope>NUCLEOTIDE SEQUENCE [LARGE SCALE GENOMIC DNA]</scope>
    <source>
        <strain evidence="2">Cs-k2</strain>
    </source>
</reference>
<protein>
    <submittedName>
        <fullName evidence="2">Uncharacterized protein</fullName>
    </submittedName>
</protein>
<accession>A0A419QBE4</accession>